<sequence length="68" mass="7747">MLVRVAAKEGLEYFLGRVITRPSLTPPCGACRETDQNLLVLRIHCPIFCSSYLVIHESLCQEKRPRFA</sequence>
<proteinExistence type="predicted"/>
<reference evidence="1 2" key="2">
    <citation type="journal article" date="2010" name="J. Bacteriol.">
        <title>Complete genome sequence of Beijerinckia indica subsp. indica.</title>
        <authorList>
            <person name="Tamas I."/>
            <person name="Dedysh S.N."/>
            <person name="Liesack W."/>
            <person name="Stott M.B."/>
            <person name="Alam M."/>
            <person name="Murrell J.C."/>
            <person name="Dunfield P.F."/>
        </authorList>
    </citation>
    <scope>NUCLEOTIDE SEQUENCE [LARGE SCALE GENOMIC DNA]</scope>
    <source>
        <strain evidence="2">ATCC 9039 / DSM 1715 / NCIMB 8712</strain>
    </source>
</reference>
<name>B2IHT7_BEII9</name>
<reference evidence="2" key="1">
    <citation type="submission" date="2008-03" db="EMBL/GenBank/DDBJ databases">
        <title>Complete sequence of chromosome of Beijerinckia indica subsp. indica ATCC 9039.</title>
        <authorList>
            <consortium name="US DOE Joint Genome Institute"/>
            <person name="Copeland A."/>
            <person name="Lucas S."/>
            <person name="Lapidus A."/>
            <person name="Glavina del Rio T."/>
            <person name="Dalin E."/>
            <person name="Tice H."/>
            <person name="Bruce D."/>
            <person name="Goodwin L."/>
            <person name="Pitluck S."/>
            <person name="LaButti K."/>
            <person name="Schmutz J."/>
            <person name="Larimer F."/>
            <person name="Land M."/>
            <person name="Hauser L."/>
            <person name="Kyrpides N."/>
            <person name="Mikhailova N."/>
            <person name="Dunfield P.F."/>
            <person name="Dedysh S.N."/>
            <person name="Liesack W."/>
            <person name="Saw J.H."/>
            <person name="Alam M."/>
            <person name="Chen Y."/>
            <person name="Murrell J.C."/>
            <person name="Richardson P."/>
        </authorList>
    </citation>
    <scope>NUCLEOTIDE SEQUENCE [LARGE SCALE GENOMIC DNA]</scope>
    <source>
        <strain evidence="2">ATCC 9039 / DSM 1715 / NCIMB 8712</strain>
    </source>
</reference>
<dbReference type="KEGG" id="bid:Bind_2369"/>
<dbReference type="STRING" id="395963.Bind_2369"/>
<dbReference type="HOGENOM" id="CLU_2785532_0_0_5"/>
<dbReference type="Proteomes" id="UP000001695">
    <property type="component" value="Chromosome"/>
</dbReference>
<evidence type="ECO:0000313" key="2">
    <source>
        <dbReference type="Proteomes" id="UP000001695"/>
    </source>
</evidence>
<accession>B2IHT7</accession>
<organism evidence="1 2">
    <name type="scientific">Beijerinckia indica subsp. indica (strain ATCC 9039 / DSM 1715 / NCIMB 8712)</name>
    <dbReference type="NCBI Taxonomy" id="395963"/>
    <lineage>
        <taxon>Bacteria</taxon>
        <taxon>Pseudomonadati</taxon>
        <taxon>Pseudomonadota</taxon>
        <taxon>Alphaproteobacteria</taxon>
        <taxon>Hyphomicrobiales</taxon>
        <taxon>Beijerinckiaceae</taxon>
        <taxon>Beijerinckia</taxon>
    </lineage>
</organism>
<evidence type="ECO:0000313" key="1">
    <source>
        <dbReference type="EMBL" id="ACB95980.1"/>
    </source>
</evidence>
<dbReference type="EMBL" id="CP001016">
    <property type="protein sequence ID" value="ACB95980.1"/>
    <property type="molecule type" value="Genomic_DNA"/>
</dbReference>
<keyword evidence="2" id="KW-1185">Reference proteome</keyword>
<gene>
    <name evidence="1" type="ordered locus">Bind_2369</name>
</gene>
<dbReference type="AlphaFoldDB" id="B2IHT7"/>
<protein>
    <submittedName>
        <fullName evidence="1">Uncharacterized protein</fullName>
    </submittedName>
</protein>